<dbReference type="HOGENOM" id="CLU_3365637_0_0_10"/>
<keyword evidence="2" id="KW-1185">Reference proteome</keyword>
<evidence type="ECO:0000313" key="2">
    <source>
        <dbReference type="Proteomes" id="UP000001601"/>
    </source>
</evidence>
<protein>
    <submittedName>
        <fullName evidence="1">Uncharacterized protein</fullName>
    </submittedName>
</protein>
<reference evidence="1 2" key="1">
    <citation type="journal article" date="2007" name="Nature">
        <title>Light stimulates growth of proteorhodopsin-containing marine Flavobacteria.</title>
        <authorList>
            <person name="Gomez-Consarnau L."/>
            <person name="Gonzalez J.M."/>
            <person name="Coll-Llado M."/>
            <person name="Gourdon P."/>
            <person name="Pascher T."/>
            <person name="Neutze R."/>
            <person name="Pedros-Alio C."/>
            <person name="Pinhassi J."/>
        </authorList>
    </citation>
    <scope>NUCLEOTIDE SEQUENCE [LARGE SCALE GENOMIC DNA]</scope>
    <source>
        <strain evidence="1 2">MED217</strain>
    </source>
</reference>
<dbReference type="STRING" id="398720.MED217_10657"/>
<proteinExistence type="predicted"/>
<dbReference type="AlphaFoldDB" id="A3XN73"/>
<dbReference type="EMBL" id="AANC01000006">
    <property type="protein sequence ID" value="EAQ49004.1"/>
    <property type="molecule type" value="Genomic_DNA"/>
</dbReference>
<evidence type="ECO:0000313" key="1">
    <source>
        <dbReference type="EMBL" id="EAQ49004.1"/>
    </source>
</evidence>
<dbReference type="Proteomes" id="UP000001601">
    <property type="component" value="Unassembled WGS sequence"/>
</dbReference>
<sequence>MKKRSFAALFLLVPPIGLLGSPYSYQDAAKLKIHF</sequence>
<comment type="caution">
    <text evidence="1">The sequence shown here is derived from an EMBL/GenBank/DDBJ whole genome shotgun (WGS) entry which is preliminary data.</text>
</comment>
<accession>A3XN73</accession>
<gene>
    <name evidence="1" type="ORF">MED217_10657</name>
</gene>
<organism evidence="1 2">
    <name type="scientific">Leeuwenhoekiella blandensis (strain CECT 7118 / CCUG 51940 / KCTC 22103 / MED217)</name>
    <name type="common">Flavobacterium sp. (strain MED217)</name>
    <dbReference type="NCBI Taxonomy" id="398720"/>
    <lineage>
        <taxon>Bacteria</taxon>
        <taxon>Pseudomonadati</taxon>
        <taxon>Bacteroidota</taxon>
        <taxon>Flavobacteriia</taxon>
        <taxon>Flavobacteriales</taxon>
        <taxon>Flavobacteriaceae</taxon>
        <taxon>Leeuwenhoekiella</taxon>
    </lineage>
</organism>
<name>A3XN73_LEEBM</name>